<dbReference type="Proteomes" id="UP000184339">
    <property type="component" value="Unassembled WGS sequence"/>
</dbReference>
<evidence type="ECO:0000313" key="5">
    <source>
        <dbReference type="EMBL" id="SHN37106.1"/>
    </source>
</evidence>
<evidence type="ECO:0000256" key="1">
    <source>
        <dbReference type="ARBA" id="ARBA00023015"/>
    </source>
</evidence>
<dbReference type="PANTHER" id="PTHR33164:SF64">
    <property type="entry name" value="TRANSCRIPTIONAL REGULATOR SLYA"/>
    <property type="match status" value="1"/>
</dbReference>
<dbReference type="PANTHER" id="PTHR33164">
    <property type="entry name" value="TRANSCRIPTIONAL REGULATOR, MARR FAMILY"/>
    <property type="match status" value="1"/>
</dbReference>
<dbReference type="PROSITE" id="PS50995">
    <property type="entry name" value="HTH_MARR_2"/>
    <property type="match status" value="1"/>
</dbReference>
<dbReference type="InterPro" id="IPR039422">
    <property type="entry name" value="MarR/SlyA-like"/>
</dbReference>
<dbReference type="SMART" id="SM00347">
    <property type="entry name" value="HTH_MARR"/>
    <property type="match status" value="1"/>
</dbReference>
<dbReference type="GO" id="GO:0006950">
    <property type="term" value="P:response to stress"/>
    <property type="evidence" value="ECO:0007669"/>
    <property type="project" value="TreeGrafter"/>
</dbReference>
<dbReference type="PROSITE" id="PS01117">
    <property type="entry name" value="HTH_MARR_1"/>
    <property type="match status" value="1"/>
</dbReference>
<dbReference type="Pfam" id="PF12802">
    <property type="entry name" value="MarR_2"/>
    <property type="match status" value="1"/>
</dbReference>
<dbReference type="InterPro" id="IPR036390">
    <property type="entry name" value="WH_DNA-bd_sf"/>
</dbReference>
<feature type="domain" description="HTH marR-type" evidence="4">
    <location>
        <begin position="8"/>
        <end position="141"/>
    </location>
</feature>
<evidence type="ECO:0000256" key="3">
    <source>
        <dbReference type="ARBA" id="ARBA00023163"/>
    </source>
</evidence>
<reference evidence="6" key="1">
    <citation type="submission" date="2016-11" db="EMBL/GenBank/DDBJ databases">
        <authorList>
            <person name="Varghese N."/>
            <person name="Submissions S."/>
        </authorList>
    </citation>
    <scope>NUCLEOTIDE SEQUENCE [LARGE SCALE GENOMIC DNA]</scope>
    <source>
        <strain evidence="6">Sac-22</strain>
    </source>
</reference>
<dbReference type="GO" id="GO:0003677">
    <property type="term" value="F:DNA binding"/>
    <property type="evidence" value="ECO:0007669"/>
    <property type="project" value="UniProtKB-KW"/>
</dbReference>
<keyword evidence="3" id="KW-0804">Transcription</keyword>
<protein>
    <submittedName>
        <fullName evidence="5">Transcriptional regulator, MarR family</fullName>
    </submittedName>
</protein>
<evidence type="ECO:0000256" key="2">
    <source>
        <dbReference type="ARBA" id="ARBA00023125"/>
    </source>
</evidence>
<evidence type="ECO:0000313" key="6">
    <source>
        <dbReference type="Proteomes" id="UP000184339"/>
    </source>
</evidence>
<dbReference type="AlphaFoldDB" id="A0A1M7QYC3"/>
<keyword evidence="6" id="KW-1185">Reference proteome</keyword>
<keyword evidence="1" id="KW-0805">Transcription regulation</keyword>
<sequence length="149" mass="16379">MSSYDKTLMSLTHTLIHVARSYKSAADALTADFELSHASAWPLLMISRLGDRVRPSQVADAVGIEPPSLVRIIDQLVAAGLVLRQDDASDRRARILALTPEGAHMAARLEKALIPFRRELFKDMPQADVEAAVRVLIKLDQVLAERSAP</sequence>
<organism evidence="5 6">
    <name type="scientific">Duganella sacchari</name>
    <dbReference type="NCBI Taxonomy" id="551987"/>
    <lineage>
        <taxon>Bacteria</taxon>
        <taxon>Pseudomonadati</taxon>
        <taxon>Pseudomonadota</taxon>
        <taxon>Betaproteobacteria</taxon>
        <taxon>Burkholderiales</taxon>
        <taxon>Oxalobacteraceae</taxon>
        <taxon>Telluria group</taxon>
        <taxon>Duganella</taxon>
    </lineage>
</organism>
<name>A0A1M7QYC3_9BURK</name>
<evidence type="ECO:0000259" key="4">
    <source>
        <dbReference type="PROSITE" id="PS50995"/>
    </source>
</evidence>
<dbReference type="Gene3D" id="1.10.10.10">
    <property type="entry name" value="Winged helix-like DNA-binding domain superfamily/Winged helix DNA-binding domain"/>
    <property type="match status" value="1"/>
</dbReference>
<dbReference type="RefSeq" id="WP_072787036.1">
    <property type="nucleotide sequence ID" value="NZ_FRCX01000008.1"/>
</dbReference>
<dbReference type="InterPro" id="IPR023187">
    <property type="entry name" value="Tscrpt_reg_MarR-type_CS"/>
</dbReference>
<dbReference type="SUPFAM" id="SSF46785">
    <property type="entry name" value="Winged helix' DNA-binding domain"/>
    <property type="match status" value="1"/>
</dbReference>
<keyword evidence="2" id="KW-0238">DNA-binding</keyword>
<dbReference type="InterPro" id="IPR036388">
    <property type="entry name" value="WH-like_DNA-bd_sf"/>
</dbReference>
<dbReference type="EMBL" id="FRCX01000008">
    <property type="protein sequence ID" value="SHN37106.1"/>
    <property type="molecule type" value="Genomic_DNA"/>
</dbReference>
<dbReference type="GO" id="GO:0003700">
    <property type="term" value="F:DNA-binding transcription factor activity"/>
    <property type="evidence" value="ECO:0007669"/>
    <property type="project" value="InterPro"/>
</dbReference>
<dbReference type="PRINTS" id="PR00598">
    <property type="entry name" value="HTHMARR"/>
</dbReference>
<dbReference type="InterPro" id="IPR000835">
    <property type="entry name" value="HTH_MarR-typ"/>
</dbReference>
<accession>A0A1M7QYC3</accession>
<dbReference type="OrthoDB" id="6002259at2"/>
<proteinExistence type="predicted"/>
<gene>
    <name evidence="5" type="ORF">SAMN05192549_108266</name>
</gene>
<dbReference type="STRING" id="551987.SAMN05192549_108266"/>